<keyword evidence="2" id="KW-1185">Reference proteome</keyword>
<dbReference type="AlphaFoldDB" id="A0A8X9A0B3"/>
<dbReference type="Proteomes" id="UP000298416">
    <property type="component" value="Unassembled WGS sequence"/>
</dbReference>
<accession>A0A8X9A0B3</accession>
<dbReference type="EMBL" id="PNBA02000006">
    <property type="protein sequence ID" value="KAG6422279.1"/>
    <property type="molecule type" value="Genomic_DNA"/>
</dbReference>
<comment type="caution">
    <text evidence="1">The sequence shown here is derived from an EMBL/GenBank/DDBJ whole genome shotgun (WGS) entry which is preliminary data.</text>
</comment>
<reference evidence="1" key="2">
    <citation type="submission" date="2020-08" db="EMBL/GenBank/DDBJ databases">
        <title>Plant Genome Project.</title>
        <authorList>
            <person name="Zhang R.-G."/>
        </authorList>
    </citation>
    <scope>NUCLEOTIDE SEQUENCE</scope>
    <source>
        <strain evidence="1">Huo1</strain>
        <tissue evidence="1">Leaf</tissue>
    </source>
</reference>
<proteinExistence type="predicted"/>
<evidence type="ECO:0000313" key="2">
    <source>
        <dbReference type="Proteomes" id="UP000298416"/>
    </source>
</evidence>
<name>A0A8X9A0B3_SALSN</name>
<organism evidence="1">
    <name type="scientific">Salvia splendens</name>
    <name type="common">Scarlet sage</name>
    <dbReference type="NCBI Taxonomy" id="180675"/>
    <lineage>
        <taxon>Eukaryota</taxon>
        <taxon>Viridiplantae</taxon>
        <taxon>Streptophyta</taxon>
        <taxon>Embryophyta</taxon>
        <taxon>Tracheophyta</taxon>
        <taxon>Spermatophyta</taxon>
        <taxon>Magnoliopsida</taxon>
        <taxon>eudicotyledons</taxon>
        <taxon>Gunneridae</taxon>
        <taxon>Pentapetalae</taxon>
        <taxon>asterids</taxon>
        <taxon>lamiids</taxon>
        <taxon>Lamiales</taxon>
        <taxon>Lamiaceae</taxon>
        <taxon>Nepetoideae</taxon>
        <taxon>Mentheae</taxon>
        <taxon>Salviinae</taxon>
        <taxon>Salvia</taxon>
        <taxon>Salvia subgen. Calosphace</taxon>
        <taxon>core Calosphace</taxon>
    </lineage>
</organism>
<protein>
    <submittedName>
        <fullName evidence="1">Uncharacterized protein</fullName>
    </submittedName>
</protein>
<sequence length="87" mass="10163">MGRGVREFGTELAWEGEYVMPVVRNLATDVCISHPHMFIMCYVLCLLRKPKSRSRRNIGQRQMRTNLLCQSNSCMIQSLPWMEFPNV</sequence>
<reference evidence="1" key="1">
    <citation type="submission" date="2018-01" db="EMBL/GenBank/DDBJ databases">
        <authorList>
            <person name="Mao J.F."/>
        </authorList>
    </citation>
    <scope>NUCLEOTIDE SEQUENCE</scope>
    <source>
        <strain evidence="1">Huo1</strain>
        <tissue evidence="1">Leaf</tissue>
    </source>
</reference>
<evidence type="ECO:0000313" key="1">
    <source>
        <dbReference type="EMBL" id="KAG6422279.1"/>
    </source>
</evidence>
<gene>
    <name evidence="1" type="ORF">SASPL_118845</name>
</gene>